<dbReference type="AlphaFoldDB" id="A0A645BGK4"/>
<reference evidence="2" key="1">
    <citation type="submission" date="2019-08" db="EMBL/GenBank/DDBJ databases">
        <authorList>
            <person name="Kucharzyk K."/>
            <person name="Murdoch R.W."/>
            <person name="Higgins S."/>
            <person name="Loffler F."/>
        </authorList>
    </citation>
    <scope>NUCLEOTIDE SEQUENCE</scope>
</reference>
<accession>A0A645BGK4</accession>
<evidence type="ECO:0000259" key="1">
    <source>
        <dbReference type="PROSITE" id="PS51379"/>
    </source>
</evidence>
<dbReference type="InterPro" id="IPR017900">
    <property type="entry name" value="4Fe4S_Fe_S_CS"/>
</dbReference>
<dbReference type="NCBIfam" id="NF038196">
    <property type="entry name" value="ferrodoxin_EFR1"/>
    <property type="match status" value="1"/>
</dbReference>
<dbReference type="SUPFAM" id="SSF52218">
    <property type="entry name" value="Flavoproteins"/>
    <property type="match status" value="1"/>
</dbReference>
<name>A0A645BGK4_9ZZZZ</name>
<protein>
    <recommendedName>
        <fullName evidence="1">4Fe-4S ferredoxin-type domain-containing protein</fullName>
    </recommendedName>
</protein>
<dbReference type="InterPro" id="IPR017896">
    <property type="entry name" value="4Fe4S_Fe-S-bd"/>
</dbReference>
<dbReference type="PROSITE" id="PS00198">
    <property type="entry name" value="4FE4S_FER_1"/>
    <property type="match status" value="2"/>
</dbReference>
<dbReference type="Gene3D" id="3.30.70.20">
    <property type="match status" value="1"/>
</dbReference>
<feature type="domain" description="4Fe-4S ferredoxin-type" evidence="1">
    <location>
        <begin position="192"/>
        <end position="220"/>
    </location>
</feature>
<gene>
    <name evidence="2" type="ORF">SDC9_111374</name>
</gene>
<organism evidence="2">
    <name type="scientific">bioreactor metagenome</name>
    <dbReference type="NCBI Taxonomy" id="1076179"/>
    <lineage>
        <taxon>unclassified sequences</taxon>
        <taxon>metagenomes</taxon>
        <taxon>ecological metagenomes</taxon>
    </lineage>
</organism>
<dbReference type="PROSITE" id="PS51379">
    <property type="entry name" value="4FE4S_FER_2"/>
    <property type="match status" value="1"/>
</dbReference>
<dbReference type="EMBL" id="VSSQ01019983">
    <property type="protein sequence ID" value="MPM64487.1"/>
    <property type="molecule type" value="Genomic_DNA"/>
</dbReference>
<comment type="caution">
    <text evidence="2">The sequence shown here is derived from an EMBL/GenBank/DDBJ whole genome shotgun (WGS) entry which is preliminary data.</text>
</comment>
<dbReference type="InterPro" id="IPR029039">
    <property type="entry name" value="Flavoprotein-like_sf"/>
</dbReference>
<evidence type="ECO:0000313" key="2">
    <source>
        <dbReference type="EMBL" id="MPM64487.1"/>
    </source>
</evidence>
<dbReference type="InterPro" id="IPR047964">
    <property type="entry name" value="EFR1-like"/>
</dbReference>
<dbReference type="Pfam" id="PF12724">
    <property type="entry name" value="Flavodoxin_5"/>
    <property type="match status" value="1"/>
</dbReference>
<sequence>MNQYNSIEIIKIVFFSGTGSTAEVAGTFQRLLEAQGKKVIVHELNSRNIITNDEEDMLIILYPVHACNAPEAVYEYIKNIDKVEKKPAVVISVSGGGEITPNTASRLHCIKRLENKGFQVIYEKMIVMPSNWIIPTVDGLSIRLLEVLPEKIEKIICDLSKGITRRTKPNFINKFFSNLGELEKYGARYCGKRIKVKENCNGCGWCEKNCPRTNITMVNSIPQFSNKCLLCLKCIYGCPQRALAPGIGKFIVIKEGYNLDKIKKMINKDQIDSIDGLAKGYLYKGIKEYLLENE</sequence>
<proteinExistence type="predicted"/>
<dbReference type="InterPro" id="IPR026816">
    <property type="entry name" value="Flavodoxin_dom"/>
</dbReference>
<dbReference type="Gene3D" id="3.40.50.360">
    <property type="match status" value="1"/>
</dbReference>
<dbReference type="SUPFAM" id="SSF54862">
    <property type="entry name" value="4Fe-4S ferredoxins"/>
    <property type="match status" value="1"/>
</dbReference>